<protein>
    <submittedName>
        <fullName evidence="4">Neuroligin-3</fullName>
    </submittedName>
</protein>
<feature type="domain" description="Carboxylesterase type B" evidence="3">
    <location>
        <begin position="1"/>
        <end position="110"/>
    </location>
</feature>
<comment type="caution">
    <text evidence="4">The sequence shown here is derived from an EMBL/GenBank/DDBJ whole genome shotgun (WGS) entry which is preliminary data.</text>
</comment>
<evidence type="ECO:0000256" key="1">
    <source>
        <dbReference type="ARBA" id="ARBA00005964"/>
    </source>
</evidence>
<sequence>MAEALDCPPSDVRDGLITCLRRKSVRELLSVNLQTKPFYTPLGPVVDGVIIKKDPLKSMREDTGIFGKFDLMYGVTRAESFHMLGDADSKNGFSVHRRNHLVNAYVSNNYENFVSLGAAALSPFSPLRGWREADRAGGRDKG</sequence>
<keyword evidence="2" id="KW-0325">Glycoprotein</keyword>
<keyword evidence="5" id="KW-1185">Reference proteome</keyword>
<dbReference type="AlphaFoldDB" id="A0A5B7EGK2"/>
<dbReference type="EMBL" id="VSRR010002643">
    <property type="protein sequence ID" value="MPC32515.1"/>
    <property type="molecule type" value="Genomic_DNA"/>
</dbReference>
<dbReference type="Gene3D" id="3.40.50.1820">
    <property type="entry name" value="alpha/beta hydrolase"/>
    <property type="match status" value="1"/>
</dbReference>
<dbReference type="InterPro" id="IPR029058">
    <property type="entry name" value="AB_hydrolase_fold"/>
</dbReference>
<gene>
    <name evidence="4" type="primary">Nlgn3_1</name>
    <name evidence="4" type="ORF">E2C01_025828</name>
</gene>
<name>A0A5B7EGK2_PORTR</name>
<dbReference type="Proteomes" id="UP000324222">
    <property type="component" value="Unassembled WGS sequence"/>
</dbReference>
<dbReference type="PANTHER" id="PTHR43903">
    <property type="entry name" value="NEUROLIGIN"/>
    <property type="match status" value="1"/>
</dbReference>
<dbReference type="InterPro" id="IPR051093">
    <property type="entry name" value="Neuroligin/BSAL"/>
</dbReference>
<comment type="similarity">
    <text evidence="1">Belongs to the type-B carboxylesterase/lipase family.</text>
</comment>
<proteinExistence type="inferred from homology"/>
<evidence type="ECO:0000256" key="2">
    <source>
        <dbReference type="ARBA" id="ARBA00023180"/>
    </source>
</evidence>
<evidence type="ECO:0000259" key="3">
    <source>
        <dbReference type="Pfam" id="PF00135"/>
    </source>
</evidence>
<dbReference type="SUPFAM" id="SSF53474">
    <property type="entry name" value="alpha/beta-Hydrolases"/>
    <property type="match status" value="1"/>
</dbReference>
<accession>A0A5B7EGK2</accession>
<evidence type="ECO:0000313" key="5">
    <source>
        <dbReference type="Proteomes" id="UP000324222"/>
    </source>
</evidence>
<dbReference type="OrthoDB" id="3200163at2759"/>
<reference evidence="4 5" key="1">
    <citation type="submission" date="2019-05" db="EMBL/GenBank/DDBJ databases">
        <title>Another draft genome of Portunus trituberculatus and its Hox gene families provides insights of decapod evolution.</title>
        <authorList>
            <person name="Jeong J.-H."/>
            <person name="Song I."/>
            <person name="Kim S."/>
            <person name="Choi T."/>
            <person name="Kim D."/>
            <person name="Ryu S."/>
            <person name="Kim W."/>
        </authorList>
    </citation>
    <scope>NUCLEOTIDE SEQUENCE [LARGE SCALE GENOMIC DNA]</scope>
    <source>
        <tissue evidence="4">Muscle</tissue>
    </source>
</reference>
<organism evidence="4 5">
    <name type="scientific">Portunus trituberculatus</name>
    <name type="common">Swimming crab</name>
    <name type="synonym">Neptunus trituberculatus</name>
    <dbReference type="NCBI Taxonomy" id="210409"/>
    <lineage>
        <taxon>Eukaryota</taxon>
        <taxon>Metazoa</taxon>
        <taxon>Ecdysozoa</taxon>
        <taxon>Arthropoda</taxon>
        <taxon>Crustacea</taxon>
        <taxon>Multicrustacea</taxon>
        <taxon>Malacostraca</taxon>
        <taxon>Eumalacostraca</taxon>
        <taxon>Eucarida</taxon>
        <taxon>Decapoda</taxon>
        <taxon>Pleocyemata</taxon>
        <taxon>Brachyura</taxon>
        <taxon>Eubrachyura</taxon>
        <taxon>Portunoidea</taxon>
        <taxon>Portunidae</taxon>
        <taxon>Portuninae</taxon>
        <taxon>Portunus</taxon>
    </lineage>
</organism>
<dbReference type="InterPro" id="IPR002018">
    <property type="entry name" value="CarbesteraseB"/>
</dbReference>
<evidence type="ECO:0000313" key="4">
    <source>
        <dbReference type="EMBL" id="MPC32515.1"/>
    </source>
</evidence>
<dbReference type="Pfam" id="PF00135">
    <property type="entry name" value="COesterase"/>
    <property type="match status" value="1"/>
</dbReference>